<dbReference type="InterPro" id="IPR048015">
    <property type="entry name" value="NTP-PPase_MazG-like_N"/>
</dbReference>
<gene>
    <name evidence="3" type="primary">mazG</name>
    <name evidence="3" type="ORF">ACFQNG_20060</name>
</gene>
<dbReference type="EC" id="3.6.1.9" evidence="3"/>
<evidence type="ECO:0000313" key="4">
    <source>
        <dbReference type="Proteomes" id="UP001596500"/>
    </source>
</evidence>
<dbReference type="Proteomes" id="UP001596500">
    <property type="component" value="Unassembled WGS sequence"/>
</dbReference>
<dbReference type="InterPro" id="IPR024180">
    <property type="entry name" value="Tetrapyrrole_Mease/MazG_pred"/>
</dbReference>
<evidence type="ECO:0000259" key="1">
    <source>
        <dbReference type="Pfam" id="PF00590"/>
    </source>
</evidence>
<dbReference type="EMBL" id="JBHTBW010000085">
    <property type="protein sequence ID" value="MFC7443354.1"/>
    <property type="molecule type" value="Genomic_DNA"/>
</dbReference>
<name>A0ABW2RQX6_9BACL</name>
<dbReference type="SUPFAM" id="SSF53790">
    <property type="entry name" value="Tetrapyrrole methylase"/>
    <property type="match status" value="1"/>
</dbReference>
<evidence type="ECO:0000313" key="3">
    <source>
        <dbReference type="EMBL" id="MFC7443354.1"/>
    </source>
</evidence>
<dbReference type="Pfam" id="PF00590">
    <property type="entry name" value="TP_methylase"/>
    <property type="match status" value="1"/>
</dbReference>
<dbReference type="InterPro" id="IPR035996">
    <property type="entry name" value="4pyrrol_Methylase_sf"/>
</dbReference>
<proteinExistence type="predicted"/>
<dbReference type="PIRSF" id="PIRSF002845">
    <property type="entry name" value="Ttrprl_mtas_MazG"/>
    <property type="match status" value="1"/>
</dbReference>
<dbReference type="InterPro" id="IPR000878">
    <property type="entry name" value="4pyrrol_Mease"/>
</dbReference>
<sequence>MNGNIVVVGLGFGDEKGLTLGTLSELETCGKLILRTEKHPVVSWLQTRGIHYTSFDEVYEKHTQFKTVYEEIAETLLAHAATGERVVYAVPGHPMVAERTVQLLLSEGEKRGIPVDVQGGTSFLDALFASLKIDPIEGFQLLDGNDLTASRVDPRTHILIGQVYDRLVASDVKLTLMDVFPDDHPVTIATACGVPGLEKLTTLPLYELDHGDWFTDLTSVYVPPVTDEQALHRQFATLVDVIATLRSPEGCPWDRKQTHESLRRYLIEEAYEFLEAVHEEDHEAMADELGDILLQVMLHAQIASEEGTFDIYEVIERLNDKMIRRHPHVFGEAKADTAEEVKANWEQIKAQERAGEEQPSSVLGKVNQHLPALLLAYEQQKKAAKVGFDWDRVEEVVSKVHEELDELMRTETAAEREEELGDLLFALVNLARFLKVEPELALIKSCQKFARRFRYIEEQVHRHGRKWSKVTLSEMDGWWDEAKREEKGKPHTQ</sequence>
<dbReference type="Pfam" id="PF03819">
    <property type="entry name" value="MazG"/>
    <property type="match status" value="1"/>
</dbReference>
<dbReference type="GO" id="GO:0047429">
    <property type="term" value="F:nucleoside triphosphate diphosphatase activity"/>
    <property type="evidence" value="ECO:0007669"/>
    <property type="project" value="UniProtKB-EC"/>
</dbReference>
<accession>A0ABW2RQX6</accession>
<dbReference type="PANTHER" id="PTHR30522">
    <property type="entry name" value="NUCLEOSIDE TRIPHOSPHATE PYROPHOSPHOHYDROLASE"/>
    <property type="match status" value="1"/>
</dbReference>
<dbReference type="RefSeq" id="WP_379867680.1">
    <property type="nucleotide sequence ID" value="NZ_JBHTBW010000085.1"/>
</dbReference>
<reference evidence="4" key="1">
    <citation type="journal article" date="2019" name="Int. J. Syst. Evol. Microbiol.">
        <title>The Global Catalogue of Microorganisms (GCM) 10K type strain sequencing project: providing services to taxonomists for standard genome sequencing and annotation.</title>
        <authorList>
            <consortium name="The Broad Institute Genomics Platform"/>
            <consortium name="The Broad Institute Genome Sequencing Center for Infectious Disease"/>
            <person name="Wu L."/>
            <person name="Ma J."/>
        </authorList>
    </citation>
    <scope>NUCLEOTIDE SEQUENCE [LARGE SCALE GENOMIC DNA]</scope>
    <source>
        <strain evidence="4">CGMCC 1.12942</strain>
    </source>
</reference>
<feature type="domain" description="NTP pyrophosphohydrolase MazG-like" evidence="2">
    <location>
        <begin position="257"/>
        <end position="330"/>
    </location>
</feature>
<keyword evidence="3" id="KW-0378">Hydrolase</keyword>
<evidence type="ECO:0000259" key="2">
    <source>
        <dbReference type="Pfam" id="PF03819"/>
    </source>
</evidence>
<dbReference type="NCBIfam" id="NF007113">
    <property type="entry name" value="PRK09562.1"/>
    <property type="match status" value="1"/>
</dbReference>
<dbReference type="CDD" id="cd11723">
    <property type="entry name" value="YabN_N_like"/>
    <property type="match status" value="1"/>
</dbReference>
<dbReference type="PANTHER" id="PTHR30522:SF0">
    <property type="entry name" value="NUCLEOSIDE TRIPHOSPHATE PYROPHOSPHOHYDROLASE"/>
    <property type="match status" value="1"/>
</dbReference>
<organism evidence="3 4">
    <name type="scientific">Laceyella putida</name>
    <dbReference type="NCBI Taxonomy" id="110101"/>
    <lineage>
        <taxon>Bacteria</taxon>
        <taxon>Bacillati</taxon>
        <taxon>Bacillota</taxon>
        <taxon>Bacilli</taxon>
        <taxon>Bacillales</taxon>
        <taxon>Thermoactinomycetaceae</taxon>
        <taxon>Laceyella</taxon>
    </lineage>
</organism>
<dbReference type="SUPFAM" id="SSF101386">
    <property type="entry name" value="all-alpha NTP pyrophosphatases"/>
    <property type="match status" value="2"/>
</dbReference>
<dbReference type="Gene3D" id="1.10.287.1080">
    <property type="entry name" value="MazG-like"/>
    <property type="match status" value="2"/>
</dbReference>
<dbReference type="CDD" id="cd11529">
    <property type="entry name" value="NTP-PPase_MazG_Cterm"/>
    <property type="match status" value="1"/>
</dbReference>
<dbReference type="InterPro" id="IPR035013">
    <property type="entry name" value="YabN_N"/>
</dbReference>
<dbReference type="InterPro" id="IPR011551">
    <property type="entry name" value="NTP_PyrPHydrolase_MazG"/>
</dbReference>
<dbReference type="InterPro" id="IPR014777">
    <property type="entry name" value="4pyrrole_Mease_sub1"/>
</dbReference>
<protein>
    <submittedName>
        <fullName evidence="3">Nucleoside triphosphate pyrophosphohydrolase</fullName>
        <ecNumber evidence="3">3.6.1.9</ecNumber>
    </submittedName>
</protein>
<dbReference type="CDD" id="cd11528">
    <property type="entry name" value="NTP-PPase_MazG_Nterm"/>
    <property type="match status" value="1"/>
</dbReference>
<dbReference type="InterPro" id="IPR048011">
    <property type="entry name" value="NTP-PPase_MazG-like_C"/>
</dbReference>
<dbReference type="NCBIfam" id="TIGR00444">
    <property type="entry name" value="mazG"/>
    <property type="match status" value="1"/>
</dbReference>
<feature type="domain" description="Tetrapyrrole methylase" evidence="1">
    <location>
        <begin position="5"/>
        <end position="208"/>
    </location>
</feature>
<dbReference type="InterPro" id="IPR004518">
    <property type="entry name" value="MazG-like_dom"/>
</dbReference>
<dbReference type="Gene3D" id="3.40.1010.10">
    <property type="entry name" value="Cobalt-precorrin-4 Transmethylase, Domain 1"/>
    <property type="match status" value="1"/>
</dbReference>
<comment type="caution">
    <text evidence="3">The sequence shown here is derived from an EMBL/GenBank/DDBJ whole genome shotgun (WGS) entry which is preliminary data.</text>
</comment>
<keyword evidence="4" id="KW-1185">Reference proteome</keyword>